<dbReference type="Proteomes" id="UP001379533">
    <property type="component" value="Chromosome"/>
</dbReference>
<dbReference type="RefSeq" id="WP_394846878.1">
    <property type="nucleotide sequence ID" value="NZ_CP089982.1"/>
</dbReference>
<accession>A0ABZ2KFI6</accession>
<name>A0ABZ2KFI6_9BACT</name>
<dbReference type="EMBL" id="CP089982">
    <property type="protein sequence ID" value="WXA96262.1"/>
    <property type="molecule type" value="Genomic_DNA"/>
</dbReference>
<gene>
    <name evidence="1" type="ORF">LZC95_05355</name>
</gene>
<evidence type="ECO:0008006" key="3">
    <source>
        <dbReference type="Google" id="ProtNLM"/>
    </source>
</evidence>
<organism evidence="1 2">
    <name type="scientific">Pendulispora brunnea</name>
    <dbReference type="NCBI Taxonomy" id="2905690"/>
    <lineage>
        <taxon>Bacteria</taxon>
        <taxon>Pseudomonadati</taxon>
        <taxon>Myxococcota</taxon>
        <taxon>Myxococcia</taxon>
        <taxon>Myxococcales</taxon>
        <taxon>Sorangiineae</taxon>
        <taxon>Pendulisporaceae</taxon>
        <taxon>Pendulispora</taxon>
    </lineage>
</organism>
<sequence length="169" mass="18476">MKSLVMVSILIGSMCGCNNEVIAPDRKSDLTGSDLCASINLRASTCDEKSSESLSNCDRTADFMECAYEPRFALDYSDCRGTKECSANVDHAACMAAVGRANNEKETAACMAMAQACRGQWNIDVCTYPRFQPIYRKRMEDCMALPSCTEQTTCIDSVVADINATCRQP</sequence>
<protein>
    <recommendedName>
        <fullName evidence="3">Lipoprotein</fullName>
    </recommendedName>
</protein>
<evidence type="ECO:0000313" key="2">
    <source>
        <dbReference type="Proteomes" id="UP001379533"/>
    </source>
</evidence>
<keyword evidence="2" id="KW-1185">Reference proteome</keyword>
<proteinExistence type="predicted"/>
<dbReference type="PROSITE" id="PS51257">
    <property type="entry name" value="PROKAR_LIPOPROTEIN"/>
    <property type="match status" value="1"/>
</dbReference>
<reference evidence="1 2" key="1">
    <citation type="submission" date="2021-12" db="EMBL/GenBank/DDBJ databases">
        <title>Discovery of the Pendulisporaceae a myxobacterial family with distinct sporulation behavior and unique specialized metabolism.</title>
        <authorList>
            <person name="Garcia R."/>
            <person name="Popoff A."/>
            <person name="Bader C.D."/>
            <person name="Loehr J."/>
            <person name="Walesch S."/>
            <person name="Walt C."/>
            <person name="Boldt J."/>
            <person name="Bunk B."/>
            <person name="Haeckl F.J.F.P.J."/>
            <person name="Gunesch A.P."/>
            <person name="Birkelbach J."/>
            <person name="Nuebel U."/>
            <person name="Pietschmann T."/>
            <person name="Bach T."/>
            <person name="Mueller R."/>
        </authorList>
    </citation>
    <scope>NUCLEOTIDE SEQUENCE [LARGE SCALE GENOMIC DNA]</scope>
    <source>
        <strain evidence="1 2">MSr12523</strain>
    </source>
</reference>
<evidence type="ECO:0000313" key="1">
    <source>
        <dbReference type="EMBL" id="WXA96262.1"/>
    </source>
</evidence>